<reference evidence="2" key="1">
    <citation type="submission" date="2016-10" db="EMBL/GenBank/DDBJ databases">
        <authorList>
            <person name="Varghese N."/>
            <person name="Submissions S."/>
        </authorList>
    </citation>
    <scope>NUCLEOTIDE SEQUENCE [LARGE SCALE GENOMIC DNA]</scope>
    <source>
        <strain evidence="2">DSM 19684</strain>
    </source>
</reference>
<dbReference type="EMBL" id="FNBH01000003">
    <property type="protein sequence ID" value="SDG26161.1"/>
    <property type="molecule type" value="Genomic_DNA"/>
</dbReference>
<keyword evidence="2" id="KW-1185">Reference proteome</keyword>
<evidence type="ECO:0000313" key="2">
    <source>
        <dbReference type="Proteomes" id="UP000199203"/>
    </source>
</evidence>
<dbReference type="RefSeq" id="WP_089874291.1">
    <property type="nucleotide sequence ID" value="NZ_FNBH01000003.1"/>
</dbReference>
<dbReference type="STRING" id="454006.SAMN05421825_3074"/>
<dbReference type="OrthoDB" id="1376478at2"/>
<gene>
    <name evidence="1" type="ORF">SAMN05421825_3074</name>
</gene>
<evidence type="ECO:0008006" key="3">
    <source>
        <dbReference type="Google" id="ProtNLM"/>
    </source>
</evidence>
<proteinExistence type="predicted"/>
<protein>
    <recommendedName>
        <fullName evidence="3">Lipoprotein</fullName>
    </recommendedName>
</protein>
<evidence type="ECO:0000313" key="1">
    <source>
        <dbReference type="EMBL" id="SDG26161.1"/>
    </source>
</evidence>
<accession>A0A1G7ST66</accession>
<dbReference type="Proteomes" id="UP000199203">
    <property type="component" value="Unassembled WGS sequence"/>
</dbReference>
<dbReference type="PROSITE" id="PS51257">
    <property type="entry name" value="PROKAR_LIPOPROTEIN"/>
    <property type="match status" value="1"/>
</dbReference>
<dbReference type="AlphaFoldDB" id="A0A1G7ST66"/>
<name>A0A1G7ST66_9FLAO</name>
<organism evidence="1 2">
    <name type="scientific">Epilithonimonas hungarica</name>
    <dbReference type="NCBI Taxonomy" id="454006"/>
    <lineage>
        <taxon>Bacteria</taxon>
        <taxon>Pseudomonadati</taxon>
        <taxon>Bacteroidota</taxon>
        <taxon>Flavobacteriia</taxon>
        <taxon>Flavobacteriales</taxon>
        <taxon>Weeksellaceae</taxon>
        <taxon>Chryseobacterium group</taxon>
        <taxon>Epilithonimonas</taxon>
    </lineage>
</organism>
<sequence>MNKVFFLILITLLFVSCVPSYRISHKIYKEAKPSTNKVKAFVINKELKKEYKILEKSQIYELVEDDSYQVKIKLDSMKTSLVCGNGMAGSMLTFGLLPSSLPDEYYYGFQEIGDENKKFEFNLQVIQSLWLFNLFYPKSFSKQAGKALLASYQEKNK</sequence>